<dbReference type="Proteomes" id="UP000030665">
    <property type="component" value="Unassembled WGS sequence"/>
</dbReference>
<reference evidence="1" key="1">
    <citation type="submission" date="2014-01" db="EMBL/GenBank/DDBJ databases">
        <authorList>
            <person name="Aslett M."/>
        </authorList>
    </citation>
    <scope>NUCLEOTIDE SEQUENCE</scope>
</reference>
<dbReference type="AlphaFoldDB" id="A0A077ZJM8"/>
<keyword evidence="2" id="KW-1185">Reference proteome</keyword>
<keyword evidence="1" id="KW-0675">Receptor</keyword>
<protein>
    <submittedName>
        <fullName evidence="1">Scavenger receptor class B member</fullName>
    </submittedName>
</protein>
<dbReference type="EMBL" id="HG806766">
    <property type="protein sequence ID" value="CDW59868.1"/>
    <property type="molecule type" value="Genomic_DNA"/>
</dbReference>
<evidence type="ECO:0000313" key="2">
    <source>
        <dbReference type="Proteomes" id="UP000030665"/>
    </source>
</evidence>
<evidence type="ECO:0000313" key="1">
    <source>
        <dbReference type="EMBL" id="CDW59868.1"/>
    </source>
</evidence>
<proteinExistence type="predicted"/>
<reference evidence="1" key="2">
    <citation type="submission" date="2014-03" db="EMBL/GenBank/DDBJ databases">
        <title>The whipworm genome and dual-species transcriptomics of an intimate host-pathogen interaction.</title>
        <authorList>
            <person name="Foth B.J."/>
            <person name="Tsai I.J."/>
            <person name="Reid A.J."/>
            <person name="Bancroft A.J."/>
            <person name="Nichol S."/>
            <person name="Tracey A."/>
            <person name="Holroyd N."/>
            <person name="Cotton J.A."/>
            <person name="Stanley E.J."/>
            <person name="Zarowiecki M."/>
            <person name="Liu J.Z."/>
            <person name="Huckvale T."/>
            <person name="Cooper P.J."/>
            <person name="Grencis R.K."/>
            <person name="Berriman M."/>
        </authorList>
    </citation>
    <scope>NUCLEOTIDE SEQUENCE [LARGE SCALE GENOMIC DNA]</scope>
</reference>
<sequence>MVVPRYPRGATPGFFEEQLRYNGMAADTSLRSLGTGYDNSTNLNFARVMWVRWSDVECRMTDGAESNIFFPSDVFFLTVQLLRQLTQEGCGPVRLKVGLLMMQTCQ</sequence>
<gene>
    <name evidence="1" type="ORF">TTRE_0000821101</name>
</gene>
<organism evidence="1 2">
    <name type="scientific">Trichuris trichiura</name>
    <name type="common">Whipworm</name>
    <name type="synonym">Trichocephalus trichiurus</name>
    <dbReference type="NCBI Taxonomy" id="36087"/>
    <lineage>
        <taxon>Eukaryota</taxon>
        <taxon>Metazoa</taxon>
        <taxon>Ecdysozoa</taxon>
        <taxon>Nematoda</taxon>
        <taxon>Enoplea</taxon>
        <taxon>Dorylaimia</taxon>
        <taxon>Trichinellida</taxon>
        <taxon>Trichuridae</taxon>
        <taxon>Trichuris</taxon>
    </lineage>
</organism>
<name>A0A077ZJM8_TRITR</name>
<accession>A0A077ZJM8</accession>